<evidence type="ECO:0000256" key="1">
    <source>
        <dbReference type="SAM" id="MobiDB-lite"/>
    </source>
</evidence>
<reference evidence="2" key="1">
    <citation type="submission" date="2023-03" db="EMBL/GenBank/DDBJ databases">
        <title>Massive genome expansion in bonnet fungi (Mycena s.s.) driven by repeated elements and novel gene families across ecological guilds.</title>
        <authorList>
            <consortium name="Lawrence Berkeley National Laboratory"/>
            <person name="Harder C.B."/>
            <person name="Miyauchi S."/>
            <person name="Viragh M."/>
            <person name="Kuo A."/>
            <person name="Thoen E."/>
            <person name="Andreopoulos B."/>
            <person name="Lu D."/>
            <person name="Skrede I."/>
            <person name="Drula E."/>
            <person name="Henrissat B."/>
            <person name="Morin E."/>
            <person name="Kohler A."/>
            <person name="Barry K."/>
            <person name="LaButti K."/>
            <person name="Morin E."/>
            <person name="Salamov A."/>
            <person name="Lipzen A."/>
            <person name="Mereny Z."/>
            <person name="Hegedus B."/>
            <person name="Baldrian P."/>
            <person name="Stursova M."/>
            <person name="Weitz H."/>
            <person name="Taylor A."/>
            <person name="Grigoriev I.V."/>
            <person name="Nagy L.G."/>
            <person name="Martin F."/>
            <person name="Kauserud H."/>
        </authorList>
    </citation>
    <scope>NUCLEOTIDE SEQUENCE</scope>
    <source>
        <strain evidence="2">CBHHK173m</strain>
    </source>
</reference>
<sequence>MAAQEHLRHIGCAGFILDPGVSGVPFPSPSSSQQARSSQHKQRCSQPAPELSDVRHNLLPFDDGAWTSDPASGILAAGRHVPLRLSPTLMNVDAPTPPHLSDVHCDIGALPPVSRASRPTCSDTTDRVPASGLKLRLRDDISPSRERGSNSSLNFFSFRRFAPALTITLGHLGRLADSIFRRPANGVQPILFVHRYCCPRASRPNALTRYMGVRRGGFQLLMCARSASHERAVMFFKRAAGAFFSASHACFAPEKTRFLSVRRVDSRHGPSRWLA</sequence>
<name>A0AAD6U584_9AGAR</name>
<accession>A0AAD6U584</accession>
<feature type="region of interest" description="Disordered" evidence="1">
    <location>
        <begin position="23"/>
        <end position="50"/>
    </location>
</feature>
<dbReference type="AlphaFoldDB" id="A0AAD6U584"/>
<feature type="compositionally biased region" description="Low complexity" evidence="1">
    <location>
        <begin position="23"/>
        <end position="37"/>
    </location>
</feature>
<proteinExistence type="predicted"/>
<keyword evidence="3" id="KW-1185">Reference proteome</keyword>
<dbReference type="EMBL" id="JARJCN010000035">
    <property type="protein sequence ID" value="KAJ7085239.1"/>
    <property type="molecule type" value="Genomic_DNA"/>
</dbReference>
<protein>
    <submittedName>
        <fullName evidence="2">Uncharacterized protein</fullName>
    </submittedName>
</protein>
<evidence type="ECO:0000313" key="2">
    <source>
        <dbReference type="EMBL" id="KAJ7085239.1"/>
    </source>
</evidence>
<evidence type="ECO:0000313" key="3">
    <source>
        <dbReference type="Proteomes" id="UP001222325"/>
    </source>
</evidence>
<comment type="caution">
    <text evidence="2">The sequence shown here is derived from an EMBL/GenBank/DDBJ whole genome shotgun (WGS) entry which is preliminary data.</text>
</comment>
<organism evidence="2 3">
    <name type="scientific">Mycena belliarum</name>
    <dbReference type="NCBI Taxonomy" id="1033014"/>
    <lineage>
        <taxon>Eukaryota</taxon>
        <taxon>Fungi</taxon>
        <taxon>Dikarya</taxon>
        <taxon>Basidiomycota</taxon>
        <taxon>Agaricomycotina</taxon>
        <taxon>Agaricomycetes</taxon>
        <taxon>Agaricomycetidae</taxon>
        <taxon>Agaricales</taxon>
        <taxon>Marasmiineae</taxon>
        <taxon>Mycenaceae</taxon>
        <taxon>Mycena</taxon>
    </lineage>
</organism>
<gene>
    <name evidence="2" type="ORF">B0H15DRAFT_988802</name>
</gene>
<dbReference type="Proteomes" id="UP001222325">
    <property type="component" value="Unassembled WGS sequence"/>
</dbReference>